<protein>
    <submittedName>
        <fullName evidence="3">Substrate-binding periplasmic protein</fullName>
    </submittedName>
</protein>
<dbReference type="Gene3D" id="3.40.190.10">
    <property type="entry name" value="Periplasmic binding protein-like II"/>
    <property type="match status" value="2"/>
</dbReference>
<dbReference type="PANTHER" id="PTHR38834">
    <property type="entry name" value="PERIPLASMIC SUBSTRATE BINDING PROTEIN FAMILY 3"/>
    <property type="match status" value="1"/>
</dbReference>
<feature type="signal peptide" evidence="1">
    <location>
        <begin position="1"/>
        <end position="23"/>
    </location>
</feature>
<dbReference type="InterPro" id="IPR001638">
    <property type="entry name" value="Solute-binding_3/MltF_N"/>
</dbReference>
<evidence type="ECO:0000259" key="2">
    <source>
        <dbReference type="SMART" id="SM00062"/>
    </source>
</evidence>
<dbReference type="Proteomes" id="UP001595999">
    <property type="component" value="Unassembled WGS sequence"/>
</dbReference>
<evidence type="ECO:0000313" key="3">
    <source>
        <dbReference type="EMBL" id="MFC4490604.1"/>
    </source>
</evidence>
<keyword evidence="1" id="KW-0732">Signal</keyword>
<proteinExistence type="predicted"/>
<sequence>MGCGGRGMRLGCLLGLWSMTVLAAEAPVLSVYSVEYPPLVMKGDAGRSSGIAVEVIAQAALLAGLGVRMPEMPWKRAQLQVQQDADSCLIPFTRSPEREKLYRWVGLVLESNQSFFINTHRSLVLNTLDDVRGKRVVALLGSSVADYLRKNNIPFSVLPTPEEAERELAAGVADIWAVHDVVAAYTIKQVGAPAGNFREGLRMQSTGIYLACSLKMPDATALKLSRAFQQLRENGKLEKIVAKYLK</sequence>
<feature type="chain" id="PRO_5045849306" evidence="1">
    <location>
        <begin position="24"/>
        <end position="246"/>
    </location>
</feature>
<dbReference type="EMBL" id="JBHSEK010000008">
    <property type="protein sequence ID" value="MFC4490604.1"/>
    <property type="molecule type" value="Genomic_DNA"/>
</dbReference>
<reference evidence="4" key="1">
    <citation type="journal article" date="2019" name="Int. J. Syst. Evol. Microbiol.">
        <title>The Global Catalogue of Microorganisms (GCM) 10K type strain sequencing project: providing services to taxonomists for standard genome sequencing and annotation.</title>
        <authorList>
            <consortium name="The Broad Institute Genomics Platform"/>
            <consortium name="The Broad Institute Genome Sequencing Center for Infectious Disease"/>
            <person name="Wu L."/>
            <person name="Ma J."/>
        </authorList>
    </citation>
    <scope>NUCLEOTIDE SEQUENCE [LARGE SCALE GENOMIC DNA]</scope>
    <source>
        <strain evidence="4">CGMCC 4.7608</strain>
    </source>
</reference>
<name>A0ABV8ZSB2_9NEIS</name>
<dbReference type="RefSeq" id="WP_082150935.1">
    <property type="nucleotide sequence ID" value="NZ_JBHSEK010000008.1"/>
</dbReference>
<organism evidence="3 4">
    <name type="scientific">Chromobacterium aquaticum</name>
    <dbReference type="NCBI Taxonomy" id="467180"/>
    <lineage>
        <taxon>Bacteria</taxon>
        <taxon>Pseudomonadati</taxon>
        <taxon>Pseudomonadota</taxon>
        <taxon>Betaproteobacteria</taxon>
        <taxon>Neisseriales</taxon>
        <taxon>Chromobacteriaceae</taxon>
        <taxon>Chromobacterium</taxon>
    </lineage>
</organism>
<gene>
    <name evidence="3" type="ORF">ACFO0R_13360</name>
</gene>
<accession>A0ABV8ZSB2</accession>
<feature type="domain" description="Solute-binding protein family 3/N-terminal" evidence="2">
    <location>
        <begin position="28"/>
        <end position="246"/>
    </location>
</feature>
<evidence type="ECO:0000313" key="4">
    <source>
        <dbReference type="Proteomes" id="UP001595999"/>
    </source>
</evidence>
<keyword evidence="4" id="KW-1185">Reference proteome</keyword>
<dbReference type="SUPFAM" id="SSF53850">
    <property type="entry name" value="Periplasmic binding protein-like II"/>
    <property type="match status" value="1"/>
</dbReference>
<dbReference type="PANTHER" id="PTHR38834:SF3">
    <property type="entry name" value="SOLUTE-BINDING PROTEIN FAMILY 3_N-TERMINAL DOMAIN-CONTAINING PROTEIN"/>
    <property type="match status" value="1"/>
</dbReference>
<dbReference type="SMART" id="SM00062">
    <property type="entry name" value="PBPb"/>
    <property type="match status" value="1"/>
</dbReference>
<evidence type="ECO:0000256" key="1">
    <source>
        <dbReference type="SAM" id="SignalP"/>
    </source>
</evidence>
<comment type="caution">
    <text evidence="3">The sequence shown here is derived from an EMBL/GenBank/DDBJ whole genome shotgun (WGS) entry which is preliminary data.</text>
</comment>
<dbReference type="Pfam" id="PF00497">
    <property type="entry name" value="SBP_bac_3"/>
    <property type="match status" value="1"/>
</dbReference>